<comment type="caution">
    <text evidence="2">The sequence shown here is derived from an EMBL/GenBank/DDBJ whole genome shotgun (WGS) entry which is preliminary data.</text>
</comment>
<dbReference type="AlphaFoldDB" id="A0A5B7H9C7"/>
<evidence type="ECO:0000313" key="2">
    <source>
        <dbReference type="EMBL" id="MPC65414.1"/>
    </source>
</evidence>
<proteinExistence type="predicted"/>
<reference evidence="2 3" key="1">
    <citation type="submission" date="2019-05" db="EMBL/GenBank/DDBJ databases">
        <title>Another draft genome of Portunus trituberculatus and its Hox gene families provides insights of decapod evolution.</title>
        <authorList>
            <person name="Jeong J.-H."/>
            <person name="Song I."/>
            <person name="Kim S."/>
            <person name="Choi T."/>
            <person name="Kim D."/>
            <person name="Ryu S."/>
            <person name="Kim W."/>
        </authorList>
    </citation>
    <scope>NUCLEOTIDE SEQUENCE [LARGE SCALE GENOMIC DNA]</scope>
    <source>
        <tissue evidence="2">Muscle</tissue>
    </source>
</reference>
<dbReference type="EMBL" id="VSRR010023352">
    <property type="protein sequence ID" value="MPC65414.1"/>
    <property type="molecule type" value="Genomic_DNA"/>
</dbReference>
<name>A0A5B7H9C7_PORTR</name>
<evidence type="ECO:0000256" key="1">
    <source>
        <dbReference type="SAM" id="MobiDB-lite"/>
    </source>
</evidence>
<keyword evidence="3" id="KW-1185">Reference proteome</keyword>
<dbReference type="Proteomes" id="UP000324222">
    <property type="component" value="Unassembled WGS sequence"/>
</dbReference>
<feature type="region of interest" description="Disordered" evidence="1">
    <location>
        <begin position="1"/>
        <end position="41"/>
    </location>
</feature>
<sequence length="252" mass="27029">MAPVASSSKKGFLSLAEKSLNTKPKSGVNKRRSHGREGTRTGLRKVIKRGMKKGARVAMTAYEVAKETGMLKGVPGMVADALVNTTIALLGISSPQHMSTPNAGGWNLELEASQNDNNCSFALSVSKSPEFSAELHFRSPVDLFIRPGKVEVRKSAGRSHTQGRAATPGGANSFVSPGASVTDLVSRPQFGAHGSLIEATPPGFVNVPLTPSQTEPNLLPRIKMERTPPHTEPVYMPPRIKMEKTRIKQEVP</sequence>
<evidence type="ECO:0000313" key="3">
    <source>
        <dbReference type="Proteomes" id="UP000324222"/>
    </source>
</evidence>
<organism evidence="2 3">
    <name type="scientific">Portunus trituberculatus</name>
    <name type="common">Swimming crab</name>
    <name type="synonym">Neptunus trituberculatus</name>
    <dbReference type="NCBI Taxonomy" id="210409"/>
    <lineage>
        <taxon>Eukaryota</taxon>
        <taxon>Metazoa</taxon>
        <taxon>Ecdysozoa</taxon>
        <taxon>Arthropoda</taxon>
        <taxon>Crustacea</taxon>
        <taxon>Multicrustacea</taxon>
        <taxon>Malacostraca</taxon>
        <taxon>Eumalacostraca</taxon>
        <taxon>Eucarida</taxon>
        <taxon>Decapoda</taxon>
        <taxon>Pleocyemata</taxon>
        <taxon>Brachyura</taxon>
        <taxon>Eubrachyura</taxon>
        <taxon>Portunoidea</taxon>
        <taxon>Portunidae</taxon>
        <taxon>Portuninae</taxon>
        <taxon>Portunus</taxon>
    </lineage>
</organism>
<accession>A0A5B7H9C7</accession>
<gene>
    <name evidence="2" type="ORF">E2C01_059548</name>
</gene>
<feature type="region of interest" description="Disordered" evidence="1">
    <location>
        <begin position="154"/>
        <end position="173"/>
    </location>
</feature>
<protein>
    <submittedName>
        <fullName evidence="2">Uncharacterized protein</fullName>
    </submittedName>
</protein>